<evidence type="ECO:0000313" key="2">
    <source>
        <dbReference type="Proteomes" id="UP000626148"/>
    </source>
</evidence>
<accession>A0A918K261</accession>
<dbReference type="EMBL" id="BMXR01000001">
    <property type="protein sequence ID" value="GGX39223.1"/>
    <property type="molecule type" value="Genomic_DNA"/>
</dbReference>
<dbReference type="Proteomes" id="UP000626148">
    <property type="component" value="Unassembled WGS sequence"/>
</dbReference>
<organism evidence="1 2">
    <name type="scientific">Saccharospirillum salsuginis</name>
    <dbReference type="NCBI Taxonomy" id="418750"/>
    <lineage>
        <taxon>Bacteria</taxon>
        <taxon>Pseudomonadati</taxon>
        <taxon>Pseudomonadota</taxon>
        <taxon>Gammaproteobacteria</taxon>
        <taxon>Oceanospirillales</taxon>
        <taxon>Saccharospirillaceae</taxon>
        <taxon>Saccharospirillum</taxon>
    </lineage>
</organism>
<reference evidence="1" key="2">
    <citation type="submission" date="2020-09" db="EMBL/GenBank/DDBJ databases">
        <authorList>
            <person name="Sun Q."/>
            <person name="Kim S."/>
        </authorList>
    </citation>
    <scope>NUCLEOTIDE SEQUENCE</scope>
    <source>
        <strain evidence="1">KCTC 22169</strain>
    </source>
</reference>
<sequence>MFPHKGGAAEIHPFTEFDGFINSSAAGSRAGVLTYTLEITHRQNRELRIPIGFESYNKSEIFMKWEMIQQFMDVSKPLPDVPELEPFRHLDPVTAEWDKQHNRPPDLYEKMSDQAFSKYREKLVWNYEKGFRWGSDRWVSESEGWEPPPEEWWLVPIKGELNTSKA</sequence>
<reference evidence="1" key="1">
    <citation type="journal article" date="2014" name="Int. J. Syst. Evol. Microbiol.">
        <title>Complete genome sequence of Corynebacterium casei LMG S-19264T (=DSM 44701T), isolated from a smear-ripened cheese.</title>
        <authorList>
            <consortium name="US DOE Joint Genome Institute (JGI-PGF)"/>
            <person name="Walter F."/>
            <person name="Albersmeier A."/>
            <person name="Kalinowski J."/>
            <person name="Ruckert C."/>
        </authorList>
    </citation>
    <scope>NUCLEOTIDE SEQUENCE</scope>
    <source>
        <strain evidence="1">KCTC 22169</strain>
    </source>
</reference>
<comment type="caution">
    <text evidence="1">The sequence shown here is derived from an EMBL/GenBank/DDBJ whole genome shotgun (WGS) entry which is preliminary data.</text>
</comment>
<evidence type="ECO:0000313" key="1">
    <source>
        <dbReference type="EMBL" id="GGX39223.1"/>
    </source>
</evidence>
<dbReference type="AlphaFoldDB" id="A0A918K261"/>
<protein>
    <submittedName>
        <fullName evidence="1">Uncharacterized protein</fullName>
    </submittedName>
</protein>
<keyword evidence="2" id="KW-1185">Reference proteome</keyword>
<name>A0A918K261_9GAMM</name>
<proteinExistence type="predicted"/>
<gene>
    <name evidence="1" type="ORF">GCM10007392_01950</name>
</gene>